<dbReference type="EMBL" id="JNBS01001756">
    <property type="protein sequence ID" value="OQS00086.1"/>
    <property type="molecule type" value="Genomic_DNA"/>
</dbReference>
<evidence type="ECO:0000313" key="9">
    <source>
        <dbReference type="Proteomes" id="UP000243217"/>
    </source>
</evidence>
<evidence type="ECO:0000256" key="5">
    <source>
        <dbReference type="ARBA" id="ARBA00023163"/>
    </source>
</evidence>
<protein>
    <submittedName>
        <fullName evidence="8">Ribosomal protein S6 kinase</fullName>
    </submittedName>
</protein>
<gene>
    <name evidence="8" type="ORF">THRCLA_06240</name>
</gene>
<feature type="non-terminal residue" evidence="8">
    <location>
        <position position="710"/>
    </location>
</feature>
<feature type="compositionally biased region" description="Polar residues" evidence="7">
    <location>
        <begin position="375"/>
        <end position="391"/>
    </location>
</feature>
<dbReference type="GO" id="GO:0005634">
    <property type="term" value="C:nucleus"/>
    <property type="evidence" value="ECO:0007669"/>
    <property type="project" value="UniProtKB-SubCell"/>
</dbReference>
<comment type="similarity">
    <text evidence="2">Belongs to the SNAPC3/SRD2 family.</text>
</comment>
<dbReference type="InterPro" id="IPR022042">
    <property type="entry name" value="snRNA-activating_su3"/>
</dbReference>
<keyword evidence="4" id="KW-0238">DNA-binding</keyword>
<accession>A0A1V9ZQ00</accession>
<name>A0A1V9ZQ00_9STRA</name>
<evidence type="ECO:0000256" key="2">
    <source>
        <dbReference type="ARBA" id="ARBA00010410"/>
    </source>
</evidence>
<keyword evidence="9" id="KW-1185">Reference proteome</keyword>
<dbReference type="GO" id="GO:0019185">
    <property type="term" value="C:snRNA-activating protein complex"/>
    <property type="evidence" value="ECO:0007669"/>
    <property type="project" value="TreeGrafter"/>
</dbReference>
<dbReference type="GO" id="GO:0001046">
    <property type="term" value="F:core promoter sequence-specific DNA binding"/>
    <property type="evidence" value="ECO:0007669"/>
    <property type="project" value="TreeGrafter"/>
</dbReference>
<dbReference type="GO" id="GO:0000978">
    <property type="term" value="F:RNA polymerase II cis-regulatory region sequence-specific DNA binding"/>
    <property type="evidence" value="ECO:0007669"/>
    <property type="project" value="TreeGrafter"/>
</dbReference>
<evidence type="ECO:0000256" key="3">
    <source>
        <dbReference type="ARBA" id="ARBA00023015"/>
    </source>
</evidence>
<organism evidence="8 9">
    <name type="scientific">Thraustotheca clavata</name>
    <dbReference type="NCBI Taxonomy" id="74557"/>
    <lineage>
        <taxon>Eukaryota</taxon>
        <taxon>Sar</taxon>
        <taxon>Stramenopiles</taxon>
        <taxon>Oomycota</taxon>
        <taxon>Saprolegniomycetes</taxon>
        <taxon>Saprolegniales</taxon>
        <taxon>Achlyaceae</taxon>
        <taxon>Thraustotheca</taxon>
    </lineage>
</organism>
<evidence type="ECO:0000313" key="8">
    <source>
        <dbReference type="EMBL" id="OQS00086.1"/>
    </source>
</evidence>
<evidence type="ECO:0000256" key="7">
    <source>
        <dbReference type="SAM" id="MobiDB-lite"/>
    </source>
</evidence>
<dbReference type="GO" id="GO:0003681">
    <property type="term" value="F:bent DNA binding"/>
    <property type="evidence" value="ECO:0007669"/>
    <property type="project" value="TreeGrafter"/>
</dbReference>
<dbReference type="GO" id="GO:0016301">
    <property type="term" value="F:kinase activity"/>
    <property type="evidence" value="ECO:0007669"/>
    <property type="project" value="UniProtKB-KW"/>
</dbReference>
<evidence type="ECO:0000256" key="1">
    <source>
        <dbReference type="ARBA" id="ARBA00004123"/>
    </source>
</evidence>
<dbReference type="Pfam" id="PF12251">
    <property type="entry name" value="SNAPC3"/>
    <property type="match status" value="1"/>
</dbReference>
<dbReference type="STRING" id="74557.A0A1V9ZQ00"/>
<comment type="subcellular location">
    <subcellularLocation>
        <location evidence="1">Nucleus</location>
    </subcellularLocation>
</comment>
<keyword evidence="8" id="KW-0808">Transferase</keyword>
<dbReference type="GO" id="GO:0042795">
    <property type="term" value="P:snRNA transcription by RNA polymerase II"/>
    <property type="evidence" value="ECO:0007669"/>
    <property type="project" value="TreeGrafter"/>
</dbReference>
<dbReference type="OrthoDB" id="421951at2759"/>
<comment type="caution">
    <text evidence="8">The sequence shown here is derived from an EMBL/GenBank/DDBJ whole genome shotgun (WGS) entry which is preliminary data.</text>
</comment>
<reference evidence="8 9" key="1">
    <citation type="journal article" date="2014" name="Genome Biol. Evol.">
        <title>The secreted proteins of Achlya hypogyna and Thraustotheca clavata identify the ancestral oomycete secretome and reveal gene acquisitions by horizontal gene transfer.</title>
        <authorList>
            <person name="Misner I."/>
            <person name="Blouin N."/>
            <person name="Leonard G."/>
            <person name="Richards T.A."/>
            <person name="Lane C.E."/>
        </authorList>
    </citation>
    <scope>NUCLEOTIDE SEQUENCE [LARGE SCALE GENOMIC DNA]</scope>
    <source>
        <strain evidence="8 9">ATCC 34112</strain>
    </source>
</reference>
<evidence type="ECO:0000256" key="4">
    <source>
        <dbReference type="ARBA" id="ARBA00023125"/>
    </source>
</evidence>
<keyword evidence="6" id="KW-0539">Nucleus</keyword>
<dbReference type="PANTHER" id="PTHR13421:SF16">
    <property type="entry name" value="SNRNA-ACTIVATING PROTEIN COMPLEX SUBUNIT 3"/>
    <property type="match status" value="1"/>
</dbReference>
<dbReference type="GO" id="GO:0001006">
    <property type="term" value="F:RNA polymerase III type 3 promoter sequence-specific DNA binding"/>
    <property type="evidence" value="ECO:0007669"/>
    <property type="project" value="TreeGrafter"/>
</dbReference>
<dbReference type="PANTHER" id="PTHR13421">
    <property type="entry name" value="SNRNA-ACTIVATING PROTEIN COMPLEX SUBUNIT 3"/>
    <property type="match status" value="1"/>
</dbReference>
<dbReference type="Proteomes" id="UP000243217">
    <property type="component" value="Unassembled WGS sequence"/>
</dbReference>
<evidence type="ECO:0000256" key="6">
    <source>
        <dbReference type="ARBA" id="ARBA00023242"/>
    </source>
</evidence>
<keyword evidence="5" id="KW-0804">Transcription</keyword>
<keyword evidence="3" id="KW-0805">Transcription regulation</keyword>
<sequence>MADERAWTAFNALYPQLDDGNEVDDNVDISIDDIVLSSTTDAIQASLDQGLAAWDKMVPMETLQICKAKEQRQATAAFARIGIEQGAARTMEEQKIKEIFKGLKTEAECRQERLPTQVIQAFLEKYPAQRQKPSQELSTPSWLMTNRDVQKNIEPEKDVIYLFEVLHPSQHPKKSQYILALASQTLLMVFDAFYCVQHEYLHAYDSGCKLGYFNKVYMDPIPDQDHQSTHYAGEIAYWMDSLPMLDLHKRFPGFHAPPLSMSTCIGDMDLQLDIPYLFLHLGSCEHVVYLRNQRFVHDQDDPDPTKYPIRLHASSRHHQKCLVCSSLSLTSYQPVLPRMSKMPSLPLSKVGAIRDAVRRKSVGLVGFNSVTTLFGRGTSATSNGSPSSTKESVTDYVEDDDENLLSPSAGNRGSRGSGDRISATKIEKPTTLVATSVYVEPPEPRPPPPGGLVESVKVNVQSKMEEMLDLYRDESPCEDHAIISDLFMSRSVSHADRLLIFVGDSGGSPAGIWSSKLCVRSGSEGGGIHHGSLGSMLPYLIRARDDLFGIMIFDDVFKESPVPNTSVMKCAIDRFISAWRDHIDISQASHVFVIAYGDGGRLLVDTMRQHLKEMRRLLSGIAFIQSTHRVHAQDTYLLRKTIAQWAVSYVASSEPQLTRLKPKEYDAGCIVLSAGYESSDIEVLQSVMHSVFSTFKARYAGFRISSVTGG</sequence>
<keyword evidence="8" id="KW-0418">Kinase</keyword>
<proteinExistence type="inferred from homology"/>
<dbReference type="GO" id="GO:0042796">
    <property type="term" value="P:snRNA transcription by RNA polymerase III"/>
    <property type="evidence" value="ECO:0007669"/>
    <property type="project" value="TreeGrafter"/>
</dbReference>
<feature type="region of interest" description="Disordered" evidence="7">
    <location>
        <begin position="375"/>
        <end position="426"/>
    </location>
</feature>
<dbReference type="AlphaFoldDB" id="A0A1V9ZQ00"/>